<comment type="caution">
    <text evidence="1">The sequence shown here is derived from an EMBL/GenBank/DDBJ whole genome shotgun (WGS) entry which is preliminary data.</text>
</comment>
<name>A0A7C2FXP9_9CREN</name>
<reference evidence="1" key="1">
    <citation type="journal article" date="2020" name="mSystems">
        <title>Genome- and Community-Level Interaction Insights into Carbon Utilization and Element Cycling Functions of Hydrothermarchaeota in Hydrothermal Sediment.</title>
        <authorList>
            <person name="Zhou Z."/>
            <person name="Liu Y."/>
            <person name="Xu W."/>
            <person name="Pan J."/>
            <person name="Luo Z.H."/>
            <person name="Li M."/>
        </authorList>
    </citation>
    <scope>NUCLEOTIDE SEQUENCE [LARGE SCALE GENOMIC DNA]</scope>
    <source>
        <strain evidence="1">SpSt-23</strain>
    </source>
</reference>
<accession>A0A7C2FXP9</accession>
<dbReference type="EMBL" id="DSJT01000012">
    <property type="protein sequence ID" value="HEF87225.1"/>
    <property type="molecule type" value="Genomic_DNA"/>
</dbReference>
<dbReference type="AlphaFoldDB" id="A0A7C2FXP9"/>
<organism evidence="1">
    <name type="scientific">Thermosphaera aggregans</name>
    <dbReference type="NCBI Taxonomy" id="54254"/>
    <lineage>
        <taxon>Archaea</taxon>
        <taxon>Thermoproteota</taxon>
        <taxon>Thermoprotei</taxon>
        <taxon>Desulfurococcales</taxon>
        <taxon>Desulfurococcaceae</taxon>
        <taxon>Thermosphaera</taxon>
    </lineage>
</organism>
<gene>
    <name evidence="1" type="ORF">ENP55_02815</name>
</gene>
<protein>
    <submittedName>
        <fullName evidence="1">Uncharacterized protein</fullName>
    </submittedName>
</protein>
<proteinExistence type="predicted"/>
<sequence>MQSEKAQVYLCKYTYYETPFSRHFISGVANCIKWGSIGLDDLRKILAVEHYEVLMREGQVILTEPRYYAAITGQEYSGREYIVLKLIKK</sequence>
<evidence type="ECO:0000313" key="1">
    <source>
        <dbReference type="EMBL" id="HEF87225.1"/>
    </source>
</evidence>